<evidence type="ECO:0000313" key="3">
    <source>
        <dbReference type="Proteomes" id="UP000237347"/>
    </source>
</evidence>
<organism evidence="2 3">
    <name type="scientific">Quercus suber</name>
    <name type="common">Cork oak</name>
    <dbReference type="NCBI Taxonomy" id="58331"/>
    <lineage>
        <taxon>Eukaryota</taxon>
        <taxon>Viridiplantae</taxon>
        <taxon>Streptophyta</taxon>
        <taxon>Embryophyta</taxon>
        <taxon>Tracheophyta</taxon>
        <taxon>Spermatophyta</taxon>
        <taxon>Magnoliopsida</taxon>
        <taxon>eudicotyledons</taxon>
        <taxon>Gunneridae</taxon>
        <taxon>Pentapetalae</taxon>
        <taxon>rosids</taxon>
        <taxon>fabids</taxon>
        <taxon>Fagales</taxon>
        <taxon>Fagaceae</taxon>
        <taxon>Quercus</taxon>
    </lineage>
</organism>
<keyword evidence="1" id="KW-1133">Transmembrane helix</keyword>
<name>A0AAW0M384_QUESU</name>
<dbReference type="PANTHER" id="PTHR37206">
    <property type="entry name" value="TRANSMEMBRANE PROTEIN"/>
    <property type="match status" value="1"/>
</dbReference>
<comment type="caution">
    <text evidence="2">The sequence shown here is derived from an EMBL/GenBank/DDBJ whole genome shotgun (WGS) entry which is preliminary data.</text>
</comment>
<evidence type="ECO:0000256" key="1">
    <source>
        <dbReference type="SAM" id="Phobius"/>
    </source>
</evidence>
<reference evidence="2 3" key="1">
    <citation type="journal article" date="2018" name="Sci. Data">
        <title>The draft genome sequence of cork oak.</title>
        <authorList>
            <person name="Ramos A.M."/>
            <person name="Usie A."/>
            <person name="Barbosa P."/>
            <person name="Barros P.M."/>
            <person name="Capote T."/>
            <person name="Chaves I."/>
            <person name="Simoes F."/>
            <person name="Abreu I."/>
            <person name="Carrasquinho I."/>
            <person name="Faro C."/>
            <person name="Guimaraes J.B."/>
            <person name="Mendonca D."/>
            <person name="Nobrega F."/>
            <person name="Rodrigues L."/>
            <person name="Saibo N.J.M."/>
            <person name="Varela M.C."/>
            <person name="Egas C."/>
            <person name="Matos J."/>
            <person name="Miguel C.M."/>
            <person name="Oliveira M.M."/>
            <person name="Ricardo C.P."/>
            <person name="Goncalves S."/>
        </authorList>
    </citation>
    <scope>NUCLEOTIDE SEQUENCE [LARGE SCALE GENOMIC DNA]</scope>
    <source>
        <strain evidence="3">cv. HL8</strain>
    </source>
</reference>
<evidence type="ECO:0000313" key="2">
    <source>
        <dbReference type="EMBL" id="KAK7858037.1"/>
    </source>
</evidence>
<dbReference type="Proteomes" id="UP000237347">
    <property type="component" value="Unassembled WGS sequence"/>
</dbReference>
<feature type="transmembrane region" description="Helical" evidence="1">
    <location>
        <begin position="50"/>
        <end position="70"/>
    </location>
</feature>
<proteinExistence type="predicted"/>
<accession>A0AAW0M384</accession>
<sequence length="261" mass="30121">MVDDDLVLVREDSKECERIQSLKEIQLKEWSMVVFAFVSSFRNYDATKGAFWSFSPVAAAAVVFWMFVLARQRRRRVQSKGRLMQAIKEKDEKITQLLHQIARMNEVLVAHHRDLISTMSNKIFTSAPISLYKSSATSPSQNYKNWLDKDQSWVTIIGAVCGDPTLLEALSKLRIVQLWKVYMLERVLQEETNQGPSQGVVGGKKGSPHHNDRLRELENLWKQVNDLEIKLRGRNCRRDWEDSFDDLDYIADKSSRGSGSR</sequence>
<protein>
    <submittedName>
        <fullName evidence="2">Uncharacterized protein</fullName>
    </submittedName>
</protein>
<dbReference type="PANTHER" id="PTHR37206:SF1">
    <property type="entry name" value="TRANSMEMBRANE PROTEIN"/>
    <property type="match status" value="1"/>
</dbReference>
<keyword evidence="1" id="KW-0812">Transmembrane</keyword>
<gene>
    <name evidence="2" type="ORF">CFP56_014510</name>
</gene>
<dbReference type="EMBL" id="PKMF04000022">
    <property type="protein sequence ID" value="KAK7858037.1"/>
    <property type="molecule type" value="Genomic_DNA"/>
</dbReference>
<keyword evidence="3" id="KW-1185">Reference proteome</keyword>
<dbReference type="AlphaFoldDB" id="A0AAW0M384"/>
<keyword evidence="1" id="KW-0472">Membrane</keyword>